<feature type="domain" description="Wax synthase" evidence="8">
    <location>
        <begin position="260"/>
        <end position="353"/>
    </location>
</feature>
<proteinExistence type="inferred from homology"/>
<keyword evidence="4 7" id="KW-0812">Transmembrane</keyword>
<sequence length="435" mass="48649">MGYHSLLDPAAVLVVTSIVVSFTPANSLWRIACLPLLGTLTWHCVVNCPIYIARSAWASAVGGYTISSFLHYLDVAVLSGWCFDAGGPSRDPVKMARVAVATDSLNSKNLNLRGSAGRKSQTRSPRVSSIFDRFKFGLAVFFSWRFVNTSHQARNLSQLDPKLRTSRTRFLVHTAFTILVCYLLLDIMDSSSDAEVSAKFYTRHKVSFFSRISKVSLEELFMRLFAAPGLCKGLVPFQRGVCSIAAFLCVAARLSYPGDWPPFNGPLTETYNLRCFWSGWHHSSTFWHQTNTHRLNAMSSFLLHDVLRLPRGTKPVRYLRIWMIFLISGLMHVAIDFASGIPLGSSGAMKFFSIQPLGVAIEDTFLSIYRYMLPQSTAHQPARLWQRCVGWVWLGLWMAWTAPAYLYPVMPQEGSEENGGVVPVSVLGYFKGIMG</sequence>
<gene>
    <name evidence="9" type="ORF">PG986_002705</name>
</gene>
<dbReference type="PANTHER" id="PTHR31595">
    <property type="entry name" value="LONG-CHAIN-ALCOHOL O-FATTY-ACYLTRANSFERASE 3-RELATED"/>
    <property type="match status" value="1"/>
</dbReference>
<comment type="similarity">
    <text evidence="2">Belongs to the wax synthase family.</text>
</comment>
<reference evidence="9 10" key="1">
    <citation type="submission" date="2023-01" db="EMBL/GenBank/DDBJ databases">
        <title>Analysis of 21 Apiospora genomes using comparative genomics revels a genus with tremendous synthesis potential of carbohydrate active enzymes and secondary metabolites.</title>
        <authorList>
            <person name="Sorensen T."/>
        </authorList>
    </citation>
    <scope>NUCLEOTIDE SEQUENCE [LARGE SCALE GENOMIC DNA]</scope>
    <source>
        <strain evidence="9 10">CBS 24483</strain>
    </source>
</reference>
<comment type="subcellular location">
    <subcellularLocation>
        <location evidence="1">Membrane</location>
        <topology evidence="1">Multi-pass membrane protein</topology>
    </subcellularLocation>
</comment>
<keyword evidence="3 9" id="KW-0808">Transferase</keyword>
<dbReference type="RefSeq" id="XP_066703991.1">
    <property type="nucleotide sequence ID" value="XM_066838927.1"/>
</dbReference>
<dbReference type="InterPro" id="IPR032805">
    <property type="entry name" value="Wax_synthase_dom"/>
</dbReference>
<keyword evidence="10" id="KW-1185">Reference proteome</keyword>
<protein>
    <submittedName>
        <fullName evidence="9">Membrane bound O-acyl transferase family-domain-containing protein</fullName>
    </submittedName>
</protein>
<evidence type="ECO:0000256" key="2">
    <source>
        <dbReference type="ARBA" id="ARBA00007282"/>
    </source>
</evidence>
<dbReference type="GO" id="GO:0016740">
    <property type="term" value="F:transferase activity"/>
    <property type="evidence" value="ECO:0007669"/>
    <property type="project" value="UniProtKB-KW"/>
</dbReference>
<organism evidence="9 10">
    <name type="scientific">Apiospora aurea</name>
    <dbReference type="NCBI Taxonomy" id="335848"/>
    <lineage>
        <taxon>Eukaryota</taxon>
        <taxon>Fungi</taxon>
        <taxon>Dikarya</taxon>
        <taxon>Ascomycota</taxon>
        <taxon>Pezizomycotina</taxon>
        <taxon>Sordariomycetes</taxon>
        <taxon>Xylariomycetidae</taxon>
        <taxon>Amphisphaeriales</taxon>
        <taxon>Apiosporaceae</taxon>
        <taxon>Apiospora</taxon>
    </lineage>
</organism>
<evidence type="ECO:0000256" key="5">
    <source>
        <dbReference type="ARBA" id="ARBA00022989"/>
    </source>
</evidence>
<dbReference type="InterPro" id="IPR044851">
    <property type="entry name" value="Wax_synthase"/>
</dbReference>
<dbReference type="GeneID" id="92071989"/>
<feature type="transmembrane region" description="Helical" evidence="7">
    <location>
        <begin position="384"/>
        <end position="406"/>
    </location>
</feature>
<feature type="transmembrane region" description="Helical" evidence="7">
    <location>
        <begin position="318"/>
        <end position="339"/>
    </location>
</feature>
<dbReference type="PANTHER" id="PTHR31595:SF27">
    <property type="entry name" value="WAX SYNTHASE DOMAIN-CONTAINING PROTEIN-RELATED"/>
    <property type="match status" value="1"/>
</dbReference>
<evidence type="ECO:0000259" key="8">
    <source>
        <dbReference type="Pfam" id="PF13813"/>
    </source>
</evidence>
<evidence type="ECO:0000313" key="10">
    <source>
        <dbReference type="Proteomes" id="UP001391051"/>
    </source>
</evidence>
<keyword evidence="5 7" id="KW-1133">Transmembrane helix</keyword>
<dbReference type="EMBL" id="JAQQWE010000002">
    <property type="protein sequence ID" value="KAK7961880.1"/>
    <property type="molecule type" value="Genomic_DNA"/>
</dbReference>
<accession>A0ABR1QPL5</accession>
<dbReference type="Proteomes" id="UP001391051">
    <property type="component" value="Unassembled WGS sequence"/>
</dbReference>
<evidence type="ECO:0000256" key="7">
    <source>
        <dbReference type="SAM" id="Phobius"/>
    </source>
</evidence>
<comment type="caution">
    <text evidence="9">The sequence shown here is derived from an EMBL/GenBank/DDBJ whole genome shotgun (WGS) entry which is preliminary data.</text>
</comment>
<name>A0ABR1QPL5_9PEZI</name>
<evidence type="ECO:0000256" key="3">
    <source>
        <dbReference type="ARBA" id="ARBA00022679"/>
    </source>
</evidence>
<evidence type="ECO:0000313" key="9">
    <source>
        <dbReference type="EMBL" id="KAK7961880.1"/>
    </source>
</evidence>
<evidence type="ECO:0000256" key="1">
    <source>
        <dbReference type="ARBA" id="ARBA00004141"/>
    </source>
</evidence>
<evidence type="ECO:0000256" key="4">
    <source>
        <dbReference type="ARBA" id="ARBA00022692"/>
    </source>
</evidence>
<dbReference type="Pfam" id="PF13813">
    <property type="entry name" value="MBOAT_2"/>
    <property type="match status" value="1"/>
</dbReference>
<keyword evidence="6 7" id="KW-0472">Membrane</keyword>
<evidence type="ECO:0000256" key="6">
    <source>
        <dbReference type="ARBA" id="ARBA00023136"/>
    </source>
</evidence>